<dbReference type="CDD" id="cd00038">
    <property type="entry name" value="CAP_ED"/>
    <property type="match status" value="1"/>
</dbReference>
<dbReference type="Proteomes" id="UP000248745">
    <property type="component" value="Unassembled WGS sequence"/>
</dbReference>
<dbReference type="EMBL" id="QKTW01000028">
    <property type="protein sequence ID" value="PZF70868.1"/>
    <property type="molecule type" value="Genomic_DNA"/>
</dbReference>
<dbReference type="InterPro" id="IPR000595">
    <property type="entry name" value="cNMP-bd_dom"/>
</dbReference>
<sequence length="216" mass="24666">MAFFLFLCVEIHLPIVNHPASIQTFIQAIYPLSENALQIMIAQWELVELTKGTILFYEGKTASDIYLIAQGIARAFCYKEDKELTFWFGKEGDFVLSYNSYIYDKPGYESIELLEDSVLYTIGHEELHALYQQNSEIANWGRKLAEQELVRTEERFISQLLQTATDKYNALLEHSPELLQRVPLGHIASFLGVTQVTLSRIRKKITPTPPSSEGVS</sequence>
<dbReference type="AlphaFoldDB" id="A0A2W2AT43"/>
<proteinExistence type="predicted"/>
<gene>
    <name evidence="2" type="ORF">DN068_20795</name>
</gene>
<name>A0A2W2AT43_9BACT</name>
<dbReference type="Pfam" id="PF00027">
    <property type="entry name" value="cNMP_binding"/>
    <property type="match status" value="1"/>
</dbReference>
<dbReference type="InterPro" id="IPR014710">
    <property type="entry name" value="RmlC-like_jellyroll"/>
</dbReference>
<accession>A0A2W2AT43</accession>
<feature type="domain" description="Cyclic nucleotide-binding" evidence="1">
    <location>
        <begin position="28"/>
        <end position="137"/>
    </location>
</feature>
<evidence type="ECO:0000313" key="3">
    <source>
        <dbReference type="Proteomes" id="UP000248745"/>
    </source>
</evidence>
<protein>
    <submittedName>
        <fullName evidence="2">Crp/Fnr family transcriptional regulator</fullName>
    </submittedName>
</protein>
<dbReference type="InterPro" id="IPR018490">
    <property type="entry name" value="cNMP-bd_dom_sf"/>
</dbReference>
<reference evidence="2 3" key="1">
    <citation type="submission" date="2018-06" db="EMBL/GenBank/DDBJ databases">
        <title>Mucibacter soli gen. nov., sp. nov., a new member of the family Chitinophagaceae producing mucin.</title>
        <authorList>
            <person name="Kim M.-K."/>
            <person name="Park S."/>
            <person name="Kim T.-S."/>
            <person name="Joung Y."/>
            <person name="Han J.-H."/>
            <person name="Kim S.B."/>
        </authorList>
    </citation>
    <scope>NUCLEOTIDE SEQUENCE [LARGE SCALE GENOMIC DNA]</scope>
    <source>
        <strain evidence="2 3">R1-15</strain>
    </source>
</reference>
<dbReference type="PROSITE" id="PS50042">
    <property type="entry name" value="CNMP_BINDING_3"/>
    <property type="match status" value="1"/>
</dbReference>
<evidence type="ECO:0000313" key="2">
    <source>
        <dbReference type="EMBL" id="PZF70868.1"/>
    </source>
</evidence>
<comment type="caution">
    <text evidence="2">The sequence shown here is derived from an EMBL/GenBank/DDBJ whole genome shotgun (WGS) entry which is preliminary data.</text>
</comment>
<dbReference type="SUPFAM" id="SSF51206">
    <property type="entry name" value="cAMP-binding domain-like"/>
    <property type="match status" value="1"/>
</dbReference>
<keyword evidence="3" id="KW-1185">Reference proteome</keyword>
<organism evidence="2 3">
    <name type="scientific">Taibaiella soli</name>
    <dbReference type="NCBI Taxonomy" id="1649169"/>
    <lineage>
        <taxon>Bacteria</taxon>
        <taxon>Pseudomonadati</taxon>
        <taxon>Bacteroidota</taxon>
        <taxon>Chitinophagia</taxon>
        <taxon>Chitinophagales</taxon>
        <taxon>Chitinophagaceae</taxon>
        <taxon>Taibaiella</taxon>
    </lineage>
</organism>
<evidence type="ECO:0000259" key="1">
    <source>
        <dbReference type="PROSITE" id="PS50042"/>
    </source>
</evidence>
<dbReference type="Gene3D" id="2.60.120.10">
    <property type="entry name" value="Jelly Rolls"/>
    <property type="match status" value="1"/>
</dbReference>
<dbReference type="OrthoDB" id="680421at2"/>